<dbReference type="EMBL" id="NCKU01012114">
    <property type="protein sequence ID" value="RWS00188.1"/>
    <property type="molecule type" value="Genomic_DNA"/>
</dbReference>
<evidence type="ECO:0000256" key="2">
    <source>
        <dbReference type="ARBA" id="ARBA00022723"/>
    </source>
</evidence>
<evidence type="ECO:0000256" key="4">
    <source>
        <dbReference type="ARBA" id="ARBA00023157"/>
    </source>
</evidence>
<dbReference type="OrthoDB" id="6483947at2759"/>
<dbReference type="GO" id="GO:0046872">
    <property type="term" value="F:metal ion binding"/>
    <property type="evidence" value="ECO:0007669"/>
    <property type="project" value="UniProtKB-KW"/>
</dbReference>
<keyword evidence="5" id="KW-0456">Lyase</keyword>
<dbReference type="AlphaFoldDB" id="A0A3S3PYH8"/>
<reference evidence="6 7" key="1">
    <citation type="journal article" date="2018" name="Gigascience">
        <title>Genomes of trombidid mites reveal novel predicted allergens and laterally-transferred genes associated with secondary metabolism.</title>
        <authorList>
            <person name="Dong X."/>
            <person name="Chaisiri K."/>
            <person name="Xia D."/>
            <person name="Armstrong S.D."/>
            <person name="Fang Y."/>
            <person name="Donnelly M.J."/>
            <person name="Kadowaki T."/>
            <person name="McGarry J.W."/>
            <person name="Darby A.C."/>
            <person name="Makepeace B.L."/>
        </authorList>
    </citation>
    <scope>NUCLEOTIDE SEQUENCE [LARGE SCALE GENOMIC DNA]</scope>
    <source>
        <strain evidence="6">UoL-WK</strain>
    </source>
</reference>
<dbReference type="InterPro" id="IPR017946">
    <property type="entry name" value="PLC-like_Pdiesterase_TIM-brl"/>
</dbReference>
<dbReference type="Gene3D" id="3.20.20.190">
    <property type="entry name" value="Phosphatidylinositol (PI) phosphodiesterase"/>
    <property type="match status" value="1"/>
</dbReference>
<evidence type="ECO:0000313" key="7">
    <source>
        <dbReference type="Proteomes" id="UP000285301"/>
    </source>
</evidence>
<evidence type="ECO:0000313" key="6">
    <source>
        <dbReference type="EMBL" id="RWS00188.1"/>
    </source>
</evidence>
<evidence type="ECO:0000256" key="5">
    <source>
        <dbReference type="ARBA" id="ARBA00023239"/>
    </source>
</evidence>
<dbReference type="GO" id="GO:0016829">
    <property type="term" value="F:lyase activity"/>
    <property type="evidence" value="ECO:0007669"/>
    <property type="project" value="UniProtKB-KW"/>
</dbReference>
<keyword evidence="2" id="KW-0479">Metal-binding</keyword>
<keyword evidence="4" id="KW-1015">Disulfide bond</keyword>
<sequence>MANSITLLDTFLKMGANAIEIDIKFEKDGIPFFVYHGVPCDCFRWCHSSEILTRYLDIARIYSTPGDPRFVNSFVLLMFDLKSSTIQENLKFMAGKILADKIIRHIFSDGQITSQLYLQIGIQELEDEDVLHGFMHELQIRNLNHIQDRIGWEITGFAPLSKIEKFWNSFRSLHNIWQGDGITNCLVAFRSTQRLKEAIRGRDFCYIRPNAKCVQKVYHWTIDSKYLMRISLRQNVDGIITNYPNTIISLLSEPEFKSKFRLADANDYPWSSF</sequence>
<organism evidence="6 7">
    <name type="scientific">Dinothrombium tinctorium</name>
    <dbReference type="NCBI Taxonomy" id="1965070"/>
    <lineage>
        <taxon>Eukaryota</taxon>
        <taxon>Metazoa</taxon>
        <taxon>Ecdysozoa</taxon>
        <taxon>Arthropoda</taxon>
        <taxon>Chelicerata</taxon>
        <taxon>Arachnida</taxon>
        <taxon>Acari</taxon>
        <taxon>Acariformes</taxon>
        <taxon>Trombidiformes</taxon>
        <taxon>Prostigmata</taxon>
        <taxon>Anystina</taxon>
        <taxon>Parasitengona</taxon>
        <taxon>Trombidioidea</taxon>
        <taxon>Trombidiidae</taxon>
        <taxon>Dinothrombium</taxon>
    </lineage>
</organism>
<name>A0A3S3PYH8_9ACAR</name>
<dbReference type="SUPFAM" id="SSF51695">
    <property type="entry name" value="PLC-like phosphodiesterases"/>
    <property type="match status" value="1"/>
</dbReference>
<evidence type="ECO:0000256" key="1">
    <source>
        <dbReference type="ARBA" id="ARBA00000110"/>
    </source>
</evidence>
<proteinExistence type="predicted"/>
<feature type="non-terminal residue" evidence="6">
    <location>
        <position position="273"/>
    </location>
</feature>
<comment type="catalytic activity">
    <reaction evidence="1">
        <text>an N-(acyl)-sphingosylphosphoethanolamine = an N-(acyl)-sphingosyl-1,3-cyclic phosphate + ethanolamine</text>
        <dbReference type="Rhea" id="RHEA:60648"/>
        <dbReference type="ChEBI" id="CHEBI:57603"/>
        <dbReference type="ChEBI" id="CHEBI:143891"/>
        <dbReference type="ChEBI" id="CHEBI:143892"/>
    </reaction>
</comment>
<keyword evidence="7" id="KW-1185">Reference proteome</keyword>
<protein>
    <submittedName>
        <fullName evidence="6">Uncharacterized protein</fullName>
    </submittedName>
</protein>
<evidence type="ECO:0000256" key="3">
    <source>
        <dbReference type="ARBA" id="ARBA00022842"/>
    </source>
</evidence>
<dbReference type="GO" id="GO:0008081">
    <property type="term" value="F:phosphoric diester hydrolase activity"/>
    <property type="evidence" value="ECO:0007669"/>
    <property type="project" value="InterPro"/>
</dbReference>
<gene>
    <name evidence="6" type="ORF">B4U79_14638</name>
</gene>
<keyword evidence="3" id="KW-0460">Magnesium</keyword>
<accession>A0A3S3PYH8</accession>
<dbReference type="Proteomes" id="UP000285301">
    <property type="component" value="Unassembled WGS sequence"/>
</dbReference>
<dbReference type="GO" id="GO:0006629">
    <property type="term" value="P:lipid metabolic process"/>
    <property type="evidence" value="ECO:0007669"/>
    <property type="project" value="InterPro"/>
</dbReference>
<comment type="caution">
    <text evidence="6">The sequence shown here is derived from an EMBL/GenBank/DDBJ whole genome shotgun (WGS) entry which is preliminary data.</text>
</comment>